<feature type="compositionally biased region" description="Basic residues" evidence="8">
    <location>
        <begin position="160"/>
        <end position="178"/>
    </location>
</feature>
<feature type="region of interest" description="Disordered" evidence="8">
    <location>
        <begin position="268"/>
        <end position="694"/>
    </location>
</feature>
<feature type="compositionally biased region" description="Pro residues" evidence="8">
    <location>
        <begin position="544"/>
        <end position="556"/>
    </location>
</feature>
<evidence type="ECO:0000256" key="6">
    <source>
        <dbReference type="ARBA" id="ARBA00022801"/>
    </source>
</evidence>
<sequence>MMLKSKHPSPQEQTPHLPPGLINHGNTCFMNSVLQGLIATRLLHDLVIFSPITPDLQRRLPTSLVSSRSPQLTNGHGIAGQHEQPWSDSMPIGDQFLHIMTRAWDAQSERKRSSLSPRPLLTELGKKYQQYCDFAQQDAHEFLRILFDAMRMEEVDMIKKRQPPPPKRKPLKRKRSRRSSTVVAPRTDTPTDTLLPFPDMLFGGQLASILVCQKCKRISQTYEDFYDISLSINPEDYANSSSSAFSTAPPLGAAANFFANSFKNVGKGKGKDVKYTNKDTREAKDAKEGKEEKEGEADEAELLRKGRHRHGHERRRDKFRKLARKIVVFNGHAGTTKSGPGTPRSSSVPPSEERINDKDIAAAKAAGGREVLRRTRSRSLDHFHRVPDLGTEGPEAAHDQASNSDGEESVTGRDESVTPPSDWDVVKEGEVAEIRAEKADEVVVLPPDDGKKEKKAKDKEADGWTKLGKRLSMSVGLTRPSRGKDREREDDKEREKKDHQDEDKPNSRRPPHNPKVLMNALLDDIRARRKSRESSPDPSWVAPDVPPVPPLPPLPPALGAKARPVSTPPSPSPQSSPYYTAHTSSPLSQPLHEDKEQPQPPSLLETDSSVTLPSSSAPAPSSLSSSNPKSHRLSQDNAIRPSSPKHPMYKPYHPPSPTPAEAEYLRRILADTDVSGSKSSPTPSGGWPQSSTSSHSLVNPFTLLMKSSGGAKNKVSSVASGRSGSETHVASSSILDGAPGGEVDARQGSRTGLNLNSNSHGGKWSTWLGMHRRSGIEECLRLFTSVEVMDNENMVGCRRCWKIAHEGKQKGDDGEDEDEREDDDEEDDDDDDDDSDSNEDYPSVKPPPPPGLRLDTPGGMPIPTISTTGPEAESLFEPLSPLSSATPTRTSRVLHPLRSNSADFISLSALSLREVSRLETDISDRPVALARNASSPSIPSALTSPETQYPPPLPYPLSNQLSEGTHGLGSSLDIPHAAFSRRTRLASSTDGESDEYESGSAVDSSRSGEGTDFQDLDDGDGLSIGSSSSVSVSPSPESDIAAVRNKNAGLAEIPEVSIESLAGILEAGTRVDATAEAEEVKPVAVETTPTKSKSAKPPKKPKPVVMRPAYKRYLISSAPAVLVIHLKRFQQMNKAPLISFTPTYGFRKLEDYVTFPEYLDLTPFLAPKKEDIISKEKAGKDRKGTTNEKKNERCMYRLYAVVVHIGNMLGGHYVAYTAIPDRLSARPDSAGSSTSSSSFGTQNESKTSFTGTESATSGKLVDSTPPPMQRSKSKGGKQERRWAYISDQVVRLATLEEVLKARAYICMYERI</sequence>
<dbReference type="SUPFAM" id="SSF54001">
    <property type="entry name" value="Cysteine proteinases"/>
    <property type="match status" value="1"/>
</dbReference>
<feature type="region of interest" description="Disordered" evidence="8">
    <location>
        <begin position="807"/>
        <end position="891"/>
    </location>
</feature>
<feature type="compositionally biased region" description="Polar residues" evidence="8">
    <location>
        <begin position="714"/>
        <end position="734"/>
    </location>
</feature>
<comment type="catalytic activity">
    <reaction evidence="1">
        <text>Thiol-dependent hydrolysis of ester, thioester, amide, peptide and isopeptide bonds formed by the C-terminal Gly of ubiquitin (a 76-residue protein attached to proteins as an intracellular targeting signal).</text>
        <dbReference type="EC" id="3.4.19.12"/>
    </reaction>
</comment>
<evidence type="ECO:0000256" key="7">
    <source>
        <dbReference type="ARBA" id="ARBA00022807"/>
    </source>
</evidence>
<dbReference type="PANTHER" id="PTHR24006">
    <property type="entry name" value="UBIQUITIN CARBOXYL-TERMINAL HYDROLASE"/>
    <property type="match status" value="1"/>
</dbReference>
<dbReference type="OrthoDB" id="420187at2759"/>
<reference evidence="10 11" key="1">
    <citation type="submission" date="2014-04" db="EMBL/GenBank/DDBJ databases">
        <title>Evolutionary Origins and Diversification of the Mycorrhizal Mutualists.</title>
        <authorList>
            <consortium name="DOE Joint Genome Institute"/>
            <consortium name="Mycorrhizal Genomics Consortium"/>
            <person name="Kohler A."/>
            <person name="Kuo A."/>
            <person name="Nagy L.G."/>
            <person name="Floudas D."/>
            <person name="Copeland A."/>
            <person name="Barry K.W."/>
            <person name="Cichocki N."/>
            <person name="Veneault-Fourrey C."/>
            <person name="LaButti K."/>
            <person name="Lindquist E.A."/>
            <person name="Lipzen A."/>
            <person name="Lundell T."/>
            <person name="Morin E."/>
            <person name="Murat C."/>
            <person name="Riley R."/>
            <person name="Ohm R."/>
            <person name="Sun H."/>
            <person name="Tunlid A."/>
            <person name="Henrissat B."/>
            <person name="Grigoriev I.V."/>
            <person name="Hibbett D.S."/>
            <person name="Martin F."/>
        </authorList>
    </citation>
    <scope>NUCLEOTIDE SEQUENCE [LARGE SCALE GENOMIC DNA]</scope>
    <source>
        <strain evidence="10 11">Koide BX008</strain>
    </source>
</reference>
<keyword evidence="7" id="KW-0788">Thiol protease</keyword>
<feature type="region of interest" description="Disordered" evidence="8">
    <location>
        <begin position="66"/>
        <end position="86"/>
    </location>
</feature>
<feature type="compositionally biased region" description="Low complexity" evidence="8">
    <location>
        <begin position="1082"/>
        <end position="1092"/>
    </location>
</feature>
<dbReference type="Proteomes" id="UP000054549">
    <property type="component" value="Unassembled WGS sequence"/>
</dbReference>
<feature type="compositionally biased region" description="Polar residues" evidence="8">
    <location>
        <begin position="932"/>
        <end position="947"/>
    </location>
</feature>
<feature type="compositionally biased region" description="Basic and acidic residues" evidence="8">
    <location>
        <begin position="351"/>
        <end position="361"/>
    </location>
</feature>
<accession>A0A0C2W8T6</accession>
<dbReference type="PROSITE" id="PS00972">
    <property type="entry name" value="USP_1"/>
    <property type="match status" value="1"/>
</dbReference>
<gene>
    <name evidence="10" type="ORF">M378DRAFT_379001</name>
</gene>
<feature type="compositionally biased region" description="Basic residues" evidence="8">
    <location>
        <begin position="1093"/>
        <end position="1102"/>
    </location>
</feature>
<dbReference type="PROSITE" id="PS50235">
    <property type="entry name" value="USP_3"/>
    <property type="match status" value="1"/>
</dbReference>
<dbReference type="PROSITE" id="PS00973">
    <property type="entry name" value="USP_2"/>
    <property type="match status" value="1"/>
</dbReference>
<feature type="region of interest" description="Disordered" evidence="8">
    <location>
        <begin position="1225"/>
        <end position="1279"/>
    </location>
</feature>
<name>A0A0C2W8T6_AMAMK</name>
<keyword evidence="4" id="KW-0645">Protease</keyword>
<keyword evidence="6" id="KW-0378">Hydrolase</keyword>
<feature type="region of interest" description="Disordered" evidence="8">
    <location>
        <begin position="919"/>
        <end position="1038"/>
    </location>
</feature>
<feature type="region of interest" description="Disordered" evidence="8">
    <location>
        <begin position="1082"/>
        <end position="1103"/>
    </location>
</feature>
<dbReference type="GO" id="GO:0004843">
    <property type="term" value="F:cysteine-type deubiquitinase activity"/>
    <property type="evidence" value="ECO:0007669"/>
    <property type="project" value="UniProtKB-EC"/>
</dbReference>
<dbReference type="InterPro" id="IPR001394">
    <property type="entry name" value="Peptidase_C19_UCH"/>
</dbReference>
<feature type="compositionally biased region" description="Low complexity" evidence="8">
    <location>
        <begin position="608"/>
        <end position="628"/>
    </location>
</feature>
<feature type="region of interest" description="Disordered" evidence="8">
    <location>
        <begin position="157"/>
        <end position="190"/>
    </location>
</feature>
<keyword evidence="11" id="KW-1185">Reference proteome</keyword>
<dbReference type="PANTHER" id="PTHR24006:SF888">
    <property type="entry name" value="UBIQUITIN CARBOXYL-TERMINAL HYDROLASE 30"/>
    <property type="match status" value="1"/>
</dbReference>
<feature type="compositionally biased region" description="Low complexity" evidence="8">
    <location>
        <begin position="675"/>
        <end position="688"/>
    </location>
</feature>
<feature type="compositionally biased region" description="Basic and acidic residues" evidence="8">
    <location>
        <begin position="448"/>
        <end position="463"/>
    </location>
</feature>
<feature type="compositionally biased region" description="Basic and acidic residues" evidence="8">
    <location>
        <begin position="424"/>
        <end position="441"/>
    </location>
</feature>
<evidence type="ECO:0000259" key="9">
    <source>
        <dbReference type="PROSITE" id="PS50235"/>
    </source>
</evidence>
<evidence type="ECO:0000256" key="3">
    <source>
        <dbReference type="ARBA" id="ARBA00012759"/>
    </source>
</evidence>
<dbReference type="FunCoup" id="A0A0C2W8T6">
    <property type="interactions" value="44"/>
</dbReference>
<feature type="compositionally biased region" description="Polar residues" evidence="8">
    <location>
        <begin position="748"/>
        <end position="757"/>
    </location>
</feature>
<protein>
    <recommendedName>
        <fullName evidence="3">ubiquitinyl hydrolase 1</fullName>
        <ecNumber evidence="3">3.4.19.12</ecNumber>
    </recommendedName>
</protein>
<feature type="compositionally biased region" description="Low complexity" evidence="8">
    <location>
        <begin position="1021"/>
        <end position="1038"/>
    </location>
</feature>
<feature type="compositionally biased region" description="Acidic residues" evidence="8">
    <location>
        <begin position="813"/>
        <end position="839"/>
    </location>
</feature>
<dbReference type="InterPro" id="IPR050164">
    <property type="entry name" value="Peptidase_C19"/>
</dbReference>
<keyword evidence="5" id="KW-0833">Ubl conjugation pathway</keyword>
<dbReference type="GO" id="GO:0005829">
    <property type="term" value="C:cytosol"/>
    <property type="evidence" value="ECO:0007669"/>
    <property type="project" value="TreeGrafter"/>
</dbReference>
<evidence type="ECO:0000256" key="4">
    <source>
        <dbReference type="ARBA" id="ARBA00022670"/>
    </source>
</evidence>
<dbReference type="GO" id="GO:0016579">
    <property type="term" value="P:protein deubiquitination"/>
    <property type="evidence" value="ECO:0007669"/>
    <property type="project" value="InterPro"/>
</dbReference>
<dbReference type="EMBL" id="KN818364">
    <property type="protein sequence ID" value="KIL57592.1"/>
    <property type="molecule type" value="Genomic_DNA"/>
</dbReference>
<proteinExistence type="inferred from homology"/>
<evidence type="ECO:0000256" key="2">
    <source>
        <dbReference type="ARBA" id="ARBA00009085"/>
    </source>
</evidence>
<dbReference type="HOGENOM" id="CLU_003952_0_0_1"/>
<evidence type="ECO:0000256" key="5">
    <source>
        <dbReference type="ARBA" id="ARBA00022786"/>
    </source>
</evidence>
<dbReference type="InterPro" id="IPR028889">
    <property type="entry name" value="USP"/>
</dbReference>
<feature type="compositionally biased region" description="Basic and acidic residues" evidence="8">
    <location>
        <begin position="482"/>
        <end position="506"/>
    </location>
</feature>
<feature type="compositionally biased region" description="Basic and acidic residues" evidence="8">
    <location>
        <begin position="370"/>
        <end position="387"/>
    </location>
</feature>
<evidence type="ECO:0000313" key="10">
    <source>
        <dbReference type="EMBL" id="KIL57592.1"/>
    </source>
</evidence>
<comment type="similarity">
    <text evidence="2">Belongs to the peptidase C19 family.</text>
</comment>
<dbReference type="Pfam" id="PF00443">
    <property type="entry name" value="UCH"/>
    <property type="match status" value="1"/>
</dbReference>
<feature type="region of interest" description="Disordered" evidence="8">
    <location>
        <begin position="1"/>
        <end position="20"/>
    </location>
</feature>
<feature type="domain" description="USP" evidence="9">
    <location>
        <begin position="19"/>
        <end position="1311"/>
    </location>
</feature>
<dbReference type="GO" id="GO:0006508">
    <property type="term" value="P:proteolysis"/>
    <property type="evidence" value="ECO:0007669"/>
    <property type="project" value="UniProtKB-KW"/>
</dbReference>
<dbReference type="EC" id="3.4.19.12" evidence="3"/>
<dbReference type="GO" id="GO:0005634">
    <property type="term" value="C:nucleus"/>
    <property type="evidence" value="ECO:0007669"/>
    <property type="project" value="TreeGrafter"/>
</dbReference>
<evidence type="ECO:0000313" key="11">
    <source>
        <dbReference type="Proteomes" id="UP000054549"/>
    </source>
</evidence>
<feature type="compositionally biased region" description="Basic and acidic residues" evidence="8">
    <location>
        <begin position="269"/>
        <end position="293"/>
    </location>
</feature>
<feature type="compositionally biased region" description="Low complexity" evidence="8">
    <location>
        <begin position="1229"/>
        <end position="1238"/>
    </location>
</feature>
<organism evidence="10 11">
    <name type="scientific">Amanita muscaria (strain Koide BX008)</name>
    <dbReference type="NCBI Taxonomy" id="946122"/>
    <lineage>
        <taxon>Eukaryota</taxon>
        <taxon>Fungi</taxon>
        <taxon>Dikarya</taxon>
        <taxon>Basidiomycota</taxon>
        <taxon>Agaricomycotina</taxon>
        <taxon>Agaricomycetes</taxon>
        <taxon>Agaricomycetidae</taxon>
        <taxon>Agaricales</taxon>
        <taxon>Pluteineae</taxon>
        <taxon>Amanitaceae</taxon>
        <taxon>Amanita</taxon>
    </lineage>
</organism>
<feature type="compositionally biased region" description="Basic residues" evidence="8">
    <location>
        <begin position="305"/>
        <end position="324"/>
    </location>
</feature>
<dbReference type="InParanoid" id="A0A0C2W8T6"/>
<evidence type="ECO:0000256" key="1">
    <source>
        <dbReference type="ARBA" id="ARBA00000707"/>
    </source>
</evidence>
<dbReference type="InterPro" id="IPR038765">
    <property type="entry name" value="Papain-like_cys_pep_sf"/>
</dbReference>
<dbReference type="InterPro" id="IPR018200">
    <property type="entry name" value="USP_CS"/>
</dbReference>
<dbReference type="STRING" id="946122.A0A0C2W8T6"/>
<feature type="region of interest" description="Disordered" evidence="8">
    <location>
        <begin position="712"/>
        <end position="757"/>
    </location>
</feature>
<dbReference type="Gene3D" id="3.90.70.10">
    <property type="entry name" value="Cysteine proteinases"/>
    <property type="match status" value="2"/>
</dbReference>
<feature type="compositionally biased region" description="Low complexity" evidence="8">
    <location>
        <begin position="870"/>
        <end position="885"/>
    </location>
</feature>
<feature type="compositionally biased region" description="Polar residues" evidence="8">
    <location>
        <begin position="1239"/>
        <end position="1257"/>
    </location>
</feature>
<evidence type="ECO:0000256" key="8">
    <source>
        <dbReference type="SAM" id="MobiDB-lite"/>
    </source>
</evidence>